<feature type="region of interest" description="Disordered" evidence="2">
    <location>
        <begin position="1"/>
        <end position="23"/>
    </location>
</feature>
<proteinExistence type="inferred from homology"/>
<name>A0A9P6NFF4_9BASI</name>
<dbReference type="GO" id="GO:0032300">
    <property type="term" value="C:mismatch repair complex"/>
    <property type="evidence" value="ECO:0007669"/>
    <property type="project" value="InterPro"/>
</dbReference>
<organism evidence="4 5">
    <name type="scientific">Cronartium quercuum f. sp. fusiforme G11</name>
    <dbReference type="NCBI Taxonomy" id="708437"/>
    <lineage>
        <taxon>Eukaryota</taxon>
        <taxon>Fungi</taxon>
        <taxon>Dikarya</taxon>
        <taxon>Basidiomycota</taxon>
        <taxon>Pucciniomycotina</taxon>
        <taxon>Pucciniomycetes</taxon>
        <taxon>Pucciniales</taxon>
        <taxon>Coleosporiaceae</taxon>
        <taxon>Cronartium</taxon>
    </lineage>
</organism>
<dbReference type="AlphaFoldDB" id="A0A9P6NFF4"/>
<dbReference type="GO" id="GO:0005524">
    <property type="term" value="F:ATP binding"/>
    <property type="evidence" value="ECO:0007669"/>
    <property type="project" value="InterPro"/>
</dbReference>
<dbReference type="Proteomes" id="UP000886653">
    <property type="component" value="Unassembled WGS sequence"/>
</dbReference>
<reference evidence="4" key="1">
    <citation type="submission" date="2013-11" db="EMBL/GenBank/DDBJ databases">
        <title>Genome sequence of the fusiform rust pathogen reveals effectors for host alternation and coevolution with pine.</title>
        <authorList>
            <consortium name="DOE Joint Genome Institute"/>
            <person name="Smith K."/>
            <person name="Pendleton A."/>
            <person name="Kubisiak T."/>
            <person name="Anderson C."/>
            <person name="Salamov A."/>
            <person name="Aerts A."/>
            <person name="Riley R."/>
            <person name="Clum A."/>
            <person name="Lindquist E."/>
            <person name="Ence D."/>
            <person name="Campbell M."/>
            <person name="Kronenberg Z."/>
            <person name="Feau N."/>
            <person name="Dhillon B."/>
            <person name="Hamelin R."/>
            <person name="Burleigh J."/>
            <person name="Smith J."/>
            <person name="Yandell M."/>
            <person name="Nelson C."/>
            <person name="Grigoriev I."/>
            <person name="Davis J."/>
        </authorList>
    </citation>
    <scope>NUCLEOTIDE SEQUENCE</scope>
    <source>
        <strain evidence="4">G11</strain>
    </source>
</reference>
<dbReference type="GO" id="GO:0016887">
    <property type="term" value="F:ATP hydrolysis activity"/>
    <property type="evidence" value="ECO:0007669"/>
    <property type="project" value="InterPro"/>
</dbReference>
<dbReference type="InterPro" id="IPR042120">
    <property type="entry name" value="MutL_C_dimsub"/>
</dbReference>
<dbReference type="Gene3D" id="3.30.565.10">
    <property type="entry name" value="Histidine kinase-like ATPase, C-terminal domain"/>
    <property type="match status" value="1"/>
</dbReference>
<dbReference type="GO" id="GO:0140664">
    <property type="term" value="F:ATP-dependent DNA damage sensor activity"/>
    <property type="evidence" value="ECO:0007669"/>
    <property type="project" value="InterPro"/>
</dbReference>
<feature type="domain" description="MutL C-terminal dimerisation" evidence="3">
    <location>
        <begin position="707"/>
        <end position="924"/>
    </location>
</feature>
<dbReference type="SUPFAM" id="SSF55874">
    <property type="entry name" value="ATPase domain of HSP90 chaperone/DNA topoisomerase II/histidine kinase"/>
    <property type="match status" value="1"/>
</dbReference>
<gene>
    <name evidence="4" type="ORF">CROQUDRAFT_715884</name>
</gene>
<feature type="region of interest" description="Disordered" evidence="2">
    <location>
        <begin position="331"/>
        <end position="355"/>
    </location>
</feature>
<dbReference type="GO" id="GO:0006298">
    <property type="term" value="P:mismatch repair"/>
    <property type="evidence" value="ECO:0007669"/>
    <property type="project" value="InterPro"/>
</dbReference>
<comment type="caution">
    <text evidence="4">The sequence shown here is derived from an EMBL/GenBank/DDBJ whole genome shotgun (WGS) entry which is preliminary data.</text>
</comment>
<keyword evidence="5" id="KW-1185">Reference proteome</keyword>
<dbReference type="EMBL" id="MU167269">
    <property type="protein sequence ID" value="KAG0145886.1"/>
    <property type="molecule type" value="Genomic_DNA"/>
</dbReference>
<evidence type="ECO:0000256" key="1">
    <source>
        <dbReference type="ARBA" id="ARBA00006082"/>
    </source>
</evidence>
<dbReference type="InterPro" id="IPR038973">
    <property type="entry name" value="MutL/Mlh/Pms-like"/>
</dbReference>
<protein>
    <recommendedName>
        <fullName evidence="3">MutL C-terminal dimerisation domain-containing protein</fullName>
    </recommendedName>
</protein>
<dbReference type="Gene3D" id="3.30.1540.20">
    <property type="entry name" value="MutL, C-terminal domain, dimerisation subdomain"/>
    <property type="match status" value="1"/>
</dbReference>
<dbReference type="PANTHER" id="PTHR10073:SF47">
    <property type="entry name" value="DNA MISMATCH REPAIR PROTEIN MLH3"/>
    <property type="match status" value="1"/>
</dbReference>
<dbReference type="SMART" id="SM00853">
    <property type="entry name" value="MutL_C"/>
    <property type="match status" value="1"/>
</dbReference>
<accession>A0A9P6NFF4</accession>
<dbReference type="OrthoDB" id="429932at2759"/>
<comment type="similarity">
    <text evidence="1">Belongs to the DNA mismatch repair MutL/HexB family.</text>
</comment>
<dbReference type="PANTHER" id="PTHR10073">
    <property type="entry name" value="DNA MISMATCH REPAIR PROTEIN MLH, PMS, MUTL"/>
    <property type="match status" value="1"/>
</dbReference>
<feature type="region of interest" description="Disordered" evidence="2">
    <location>
        <begin position="455"/>
        <end position="538"/>
    </location>
</feature>
<evidence type="ECO:0000313" key="5">
    <source>
        <dbReference type="Proteomes" id="UP000886653"/>
    </source>
</evidence>
<feature type="compositionally biased region" description="Basic and acidic residues" evidence="2">
    <location>
        <begin position="522"/>
        <end position="538"/>
    </location>
</feature>
<evidence type="ECO:0000256" key="2">
    <source>
        <dbReference type="SAM" id="MobiDB-lite"/>
    </source>
</evidence>
<dbReference type="InterPro" id="IPR036890">
    <property type="entry name" value="HATPase_C_sf"/>
</dbReference>
<evidence type="ECO:0000313" key="4">
    <source>
        <dbReference type="EMBL" id="KAG0145886.1"/>
    </source>
</evidence>
<evidence type="ECO:0000259" key="3">
    <source>
        <dbReference type="SMART" id="SM00853"/>
    </source>
</evidence>
<sequence length="1004" mass="111741">MSSPSPAVHPIDPPPLASSSARPIQALDPNTVALLRSGVNLPSLVHVLQCLVQIALDQHCRLISCSIDQESGFVRVDDDGIGLNRQSVHRIATDGYPAPETLSEAQTIKSGHILNHSQRPVFDSLAYVSLLDICSRTAESSGTHQTVFKDGEIMFSGPAKTSRRHSRGTTVTVRNLFYNLPVRFAQSAGHDRQNSHQLKRGWDECVRSIQYFAISYPHVTFALRNAPQSSDGLRIETRSDSKDLCIRITKTGNSMMTFGRIFGQTLIRDAHVIESFELECFNVQGFLGNHSHLDRSCQLIFLDRKIIPSTSPIHKHLQEVMVRSTNLHNVPTDPNIDPSYMRKSPRKSVSPSKLTGSAVKHHPVYLLLFTSRNEKTLSASYLGLWEHHLSPRTEESLSKICGSLCARFFPSTTTTSLNALVMEKGGEANQSTLGIGTKPKKCQSLAAFHHPDQLAVKRTRSGGSEVQLPSPRKRSRFDRTDPVSPTKPLRPHSTSSVSSRAYGPVFSAFGPKHTSTHQPRSPSDEHQETKGQKRKIELPETFGNRSVCVWTDPKTKETFEINALTGFSVPAPNFSGLSGQSDTAYTHSRRSVGRLRFIKSEPRARETPRWITGGLADYQSPVFGVRSKQPVAGVRDSAVPASLQGSSVSQAVDELRRPLSRIGNSACGLIRGASPSLKDRARLTPKKMHETYQAVDLSALAKHQFRLVGQADAKFIIVLLLDSQLLLVFDQHAVHERIRVESFLEVILQPDRLVLQTINSHDPQSRSGPEPGGCVSILVSVQELKRFRRWQSRFRRWGFIYELAEDRVSINEDEVELGLEQISVLAVPELVAVRLGRDHGLLAEVLRGCASFFDEHLHDLGEGGIDVQGVERSESNEDRWFDRLPNCPPMLVNLINSKACREHGDLCEPLCTRSEGAVMFGDRLEREECKNMINQLGSTHLPFQCAHGRPTCVPVLGLGTEDDELGGSQATGEEMKVDHRWVDSYHREYTQFTHTLDWSGFFEI</sequence>
<dbReference type="InterPro" id="IPR014790">
    <property type="entry name" value="MutL_C"/>
</dbReference>